<name>A0AAV4D1Y9_9GAST</name>
<dbReference type="PROSITE" id="PS50850">
    <property type="entry name" value="MFS"/>
    <property type="match status" value="1"/>
</dbReference>
<evidence type="ECO:0000256" key="3">
    <source>
        <dbReference type="ARBA" id="ARBA00022989"/>
    </source>
</evidence>
<dbReference type="PANTHER" id="PTHR24064">
    <property type="entry name" value="SOLUTE CARRIER FAMILY 22 MEMBER"/>
    <property type="match status" value="1"/>
</dbReference>
<comment type="caution">
    <text evidence="7">The sequence shown here is derived from an EMBL/GenBank/DDBJ whole genome shotgun (WGS) entry which is preliminary data.</text>
</comment>
<keyword evidence="8" id="KW-1185">Reference proteome</keyword>
<dbReference type="GO" id="GO:0016020">
    <property type="term" value="C:membrane"/>
    <property type="evidence" value="ECO:0007669"/>
    <property type="project" value="UniProtKB-SubCell"/>
</dbReference>
<dbReference type="CDD" id="cd17317">
    <property type="entry name" value="MFS_SLC22"/>
    <property type="match status" value="1"/>
</dbReference>
<evidence type="ECO:0000259" key="6">
    <source>
        <dbReference type="PROSITE" id="PS50850"/>
    </source>
</evidence>
<evidence type="ECO:0000313" key="7">
    <source>
        <dbReference type="EMBL" id="GFO38187.1"/>
    </source>
</evidence>
<reference evidence="7 8" key="1">
    <citation type="journal article" date="2021" name="Elife">
        <title>Chloroplast acquisition without the gene transfer in kleptoplastic sea slugs, Plakobranchus ocellatus.</title>
        <authorList>
            <person name="Maeda T."/>
            <person name="Takahashi S."/>
            <person name="Yoshida T."/>
            <person name="Shimamura S."/>
            <person name="Takaki Y."/>
            <person name="Nagai Y."/>
            <person name="Toyoda A."/>
            <person name="Suzuki Y."/>
            <person name="Arimoto A."/>
            <person name="Ishii H."/>
            <person name="Satoh N."/>
            <person name="Nishiyama T."/>
            <person name="Hasebe M."/>
            <person name="Maruyama T."/>
            <person name="Minagawa J."/>
            <person name="Obokata J."/>
            <person name="Shigenobu S."/>
        </authorList>
    </citation>
    <scope>NUCLEOTIDE SEQUENCE [LARGE SCALE GENOMIC DNA]</scope>
</reference>
<feature type="transmembrane region" description="Helical" evidence="5">
    <location>
        <begin position="342"/>
        <end position="364"/>
    </location>
</feature>
<feature type="transmembrane region" description="Helical" evidence="5">
    <location>
        <begin position="104"/>
        <end position="124"/>
    </location>
</feature>
<accession>A0AAV4D1Y9</accession>
<feature type="transmembrane region" description="Helical" evidence="5">
    <location>
        <begin position="302"/>
        <end position="330"/>
    </location>
</feature>
<feature type="transmembrane region" description="Helical" evidence="5">
    <location>
        <begin position="216"/>
        <end position="235"/>
    </location>
</feature>
<dbReference type="InterPro" id="IPR005828">
    <property type="entry name" value="MFS_sugar_transport-like"/>
</dbReference>
<dbReference type="InterPro" id="IPR036259">
    <property type="entry name" value="MFS_trans_sf"/>
</dbReference>
<feature type="transmembrane region" description="Helical" evidence="5">
    <location>
        <begin position="435"/>
        <end position="455"/>
    </location>
</feature>
<feature type="transmembrane region" description="Helical" evidence="5">
    <location>
        <begin position="136"/>
        <end position="154"/>
    </location>
</feature>
<evidence type="ECO:0000256" key="4">
    <source>
        <dbReference type="ARBA" id="ARBA00023136"/>
    </source>
</evidence>
<organism evidence="7 8">
    <name type="scientific">Plakobranchus ocellatus</name>
    <dbReference type="NCBI Taxonomy" id="259542"/>
    <lineage>
        <taxon>Eukaryota</taxon>
        <taxon>Metazoa</taxon>
        <taxon>Spiralia</taxon>
        <taxon>Lophotrochozoa</taxon>
        <taxon>Mollusca</taxon>
        <taxon>Gastropoda</taxon>
        <taxon>Heterobranchia</taxon>
        <taxon>Euthyneura</taxon>
        <taxon>Panpulmonata</taxon>
        <taxon>Sacoglossa</taxon>
        <taxon>Placobranchoidea</taxon>
        <taxon>Plakobranchidae</taxon>
        <taxon>Plakobranchus</taxon>
    </lineage>
</organism>
<feature type="domain" description="Major facilitator superfamily (MFS) profile" evidence="6">
    <location>
        <begin position="1"/>
        <end position="492"/>
    </location>
</feature>
<proteinExistence type="predicted"/>
<dbReference type="Proteomes" id="UP000735302">
    <property type="component" value="Unassembled WGS sequence"/>
</dbReference>
<keyword evidence="2 5" id="KW-0812">Transmembrane</keyword>
<keyword evidence="3 5" id="KW-1133">Transmembrane helix</keyword>
<dbReference type="InterPro" id="IPR020846">
    <property type="entry name" value="MFS_dom"/>
</dbReference>
<dbReference type="GO" id="GO:0022857">
    <property type="term" value="F:transmembrane transporter activity"/>
    <property type="evidence" value="ECO:0007669"/>
    <property type="project" value="InterPro"/>
</dbReference>
<comment type="subcellular location">
    <subcellularLocation>
        <location evidence="1">Membrane</location>
        <topology evidence="1">Multi-pass membrane protein</topology>
    </subcellularLocation>
</comment>
<feature type="transmembrane region" description="Helical" evidence="5">
    <location>
        <begin position="160"/>
        <end position="181"/>
    </location>
</feature>
<evidence type="ECO:0000256" key="1">
    <source>
        <dbReference type="ARBA" id="ARBA00004141"/>
    </source>
</evidence>
<evidence type="ECO:0000256" key="5">
    <source>
        <dbReference type="SAM" id="Phobius"/>
    </source>
</evidence>
<keyword evidence="4 5" id="KW-0472">Membrane</keyword>
<feature type="transmembrane region" description="Helical" evidence="5">
    <location>
        <begin position="188"/>
        <end position="210"/>
    </location>
</feature>
<feature type="transmembrane region" description="Helical" evidence="5">
    <location>
        <begin position="399"/>
        <end position="423"/>
    </location>
</feature>
<dbReference type="SUPFAM" id="SSF103473">
    <property type="entry name" value="MFS general substrate transporter"/>
    <property type="match status" value="1"/>
</dbReference>
<evidence type="ECO:0000256" key="2">
    <source>
        <dbReference type="ARBA" id="ARBA00022692"/>
    </source>
</evidence>
<feature type="transmembrane region" description="Helical" evidence="5">
    <location>
        <begin position="467"/>
        <end position="487"/>
    </location>
</feature>
<protein>
    <submittedName>
        <fullName evidence="7">Organic cation transporter protein</fullName>
    </submittedName>
</protein>
<dbReference type="Pfam" id="PF00083">
    <property type="entry name" value="Sugar_tr"/>
    <property type="match status" value="1"/>
</dbReference>
<dbReference type="AlphaFoldDB" id="A0AAV4D1Y9"/>
<sequence length="506" mass="56387">MGAPDFRCAVPGLQNDTFRVQDDAHSRWVNAAIPYDADKGTYSQCSHYKSNSDLSTWYLGQGHEQTENVSSREKQKCSRWVYSTDVFASSIISELDLVCDRELYISHANMMSMFGLMIGSLFSGTFSDIFGRKKTFLFFFWFQMIVAFCTVFATSIPALLISRALVSGTGLAFYMSIFVLSPRKRVKAAICSQFGWVLGMLVLLLLAYLFRDWRHLQLALSFPLIPIAIGYFWLIPESPRWLLNKGRYSEAQAILTKIAKVNKNELPEKFFLQDLGDNPRKTKDEFDEANTRRDPQRRSLMLLIKSPILAVRLAILSFCWIVCSMVYYGVTLNIGTIIEGDIYTNFLIMAILELAAYCIIPITLKYVGRKVFYCACVLVGGGACLATIVPLLIGTDQEWINMCLSNLGRLSIAGAFAIIWLYTSELLPTPARQSGIGFCSFTGRLGGIVSPYIATLDTLVDGSVGKTLPLLVFGAAAVVAGLLSLLLPETGKRKLPETVEEAENMK</sequence>
<dbReference type="Gene3D" id="1.20.1250.20">
    <property type="entry name" value="MFS general substrate transporter like domains"/>
    <property type="match status" value="1"/>
</dbReference>
<evidence type="ECO:0000313" key="8">
    <source>
        <dbReference type="Proteomes" id="UP000735302"/>
    </source>
</evidence>
<dbReference type="EMBL" id="BLXT01007309">
    <property type="protein sequence ID" value="GFO38187.1"/>
    <property type="molecule type" value="Genomic_DNA"/>
</dbReference>
<gene>
    <name evidence="7" type="ORF">PoB_006469200</name>
</gene>
<feature type="transmembrane region" description="Helical" evidence="5">
    <location>
        <begin position="371"/>
        <end position="393"/>
    </location>
</feature>